<evidence type="ECO:0000313" key="2">
    <source>
        <dbReference type="EMBL" id="AJE02327.1"/>
    </source>
</evidence>
<dbReference type="HOGENOM" id="CLU_272122_0_0_7"/>
<name>A0A0B5B734_9BACT</name>
<accession>A0A0B5B734</accession>
<dbReference type="GO" id="GO:0005886">
    <property type="term" value="C:plasma membrane"/>
    <property type="evidence" value="ECO:0007669"/>
    <property type="project" value="TreeGrafter"/>
</dbReference>
<dbReference type="KEGG" id="gpi:GPICK_02100"/>
<dbReference type="InterPro" id="IPR052894">
    <property type="entry name" value="AsmA-related"/>
</dbReference>
<dbReference type="STRING" id="345632.GPICK_02100"/>
<proteinExistence type="predicted"/>
<dbReference type="Proteomes" id="UP000057609">
    <property type="component" value="Chromosome"/>
</dbReference>
<keyword evidence="3" id="KW-1185">Reference proteome</keyword>
<feature type="region of interest" description="Disordered" evidence="1">
    <location>
        <begin position="1159"/>
        <end position="1181"/>
    </location>
</feature>
<gene>
    <name evidence="2" type="ORF">GPICK_02100</name>
</gene>
<dbReference type="OrthoDB" id="5393101at2"/>
<evidence type="ECO:0000313" key="3">
    <source>
        <dbReference type="Proteomes" id="UP000057609"/>
    </source>
</evidence>
<sequence>MSHPPVPAPTSSPRWYRRLVRWLALGALVLVAGGAALALYLSTPLAAQQLSRLLTRSLRLPVAIAAVEPRPGGVVLRGLRIGNPEGFPAVPLATADTVTIAPRWLALLGGGRDFRRIEVDGVRVLLARNRSGEWNAAALRKRGGERKPAAELTIGELAVRNGAVAVEGRGVTGINLRLRDFSTRGNTGSQLELAFADAGGSRFRLTGSLRPGPAPDLDLTLLAPAVALTPYGTMLKTRGVSLAGGTGSVRLAVRYTGGLLQGTGDAEVRDLLITTSAGRLSPFTGRVSLAARYEPARDTGVVESLRVELADTVRLRATATVNRLRTGRQFAADIAVGDIDLGRLSLLLPAAMRRDAEVGGVLGGGRVHVAGDARRVSELSGGVTLRDGAFSRGKRPFFHGLTGSAALAPRDGGWGVRGMLSLPRQGESSPLERLDLPFSLSLSERLALRGGEAAPLAARIFGLPVTGGLSYRPTDPRPLSLSLMVPAASLAALAPHLAPFGIRPAGGSAILALRVTGRNARELEGEISGVGRAVSGEARGREVAFHEGVLRTRFAWAGGRLDASGECRVGGARLDGRPGEARFGWHLVGRTVTLTDGLFRLAGTTVVPGRLSLAVGYAEGLPAARRYPLVFDLAEGTVKSGAGEAAGLAASFRGYVNVMPGERWIEGSGAASARAVTLRAAPLGAPSARFSLGRGTAVADLGGSVAGGALSGRLTLDPRNPGEGGAFTLGLREGDLATLAPLLSGTAAVLPTGGRVTVAAEGTFVPATGATCRLEVGARGVALAGSGGKSVLNGGGVALSAAIAGEKATIREATVSLGEGVALRLRGSVDHAWSPRREGELSFSLPRTTVSGIVDPLVNALPRAIQEATIGGAVAARGTVAITGSSARAEGAVTFDGASLDVASQRFTVSGIGGTVPFSLLLGPAAPRRTPTAHSFTKENYPDLLERMRKAPSGGESLTIGSVRFGSLELGETVLHLRAAQGVTEVVSLRSSLYEGALLGTGFVAVQGGLAYGADILVNDLSLRRLCDAFPKIKGYASGRIDGVVSLYGEGQGVAGLVGFTDLWARESRQEQMLLSKEFLQRLAGKKLRGFFFRDDRSYDTGEVSAYLEGGYLTFTTLDVSHTNFLGVRDLSVSVAPIQNRIALEHLFGAIREAAARGKAVRADEPPAEAAPPQTEFQWQE</sequence>
<reference evidence="2 3" key="1">
    <citation type="journal article" date="2015" name="Genome Announc.">
        <title>Complete Genome of Geobacter pickeringii G13T, a Metal-Reducing Isolate from Sedimentary Kaolin Deposits.</title>
        <authorList>
            <person name="Badalamenti J.P."/>
            <person name="Bond D.R."/>
        </authorList>
    </citation>
    <scope>NUCLEOTIDE SEQUENCE [LARGE SCALE GENOMIC DNA]</scope>
    <source>
        <strain evidence="2 3">G13</strain>
    </source>
</reference>
<dbReference type="PANTHER" id="PTHR30441:SF4">
    <property type="entry name" value="PROTEIN ASMA"/>
    <property type="match status" value="1"/>
</dbReference>
<dbReference type="InterPro" id="IPR008023">
    <property type="entry name" value="DUF748"/>
</dbReference>
<dbReference type="AlphaFoldDB" id="A0A0B5B734"/>
<evidence type="ECO:0000256" key="1">
    <source>
        <dbReference type="SAM" id="MobiDB-lite"/>
    </source>
</evidence>
<dbReference type="GO" id="GO:0090313">
    <property type="term" value="P:regulation of protein targeting to membrane"/>
    <property type="evidence" value="ECO:0007669"/>
    <property type="project" value="TreeGrafter"/>
</dbReference>
<dbReference type="EMBL" id="CP009788">
    <property type="protein sequence ID" value="AJE02327.1"/>
    <property type="molecule type" value="Genomic_DNA"/>
</dbReference>
<dbReference type="Pfam" id="PF05359">
    <property type="entry name" value="DUF748"/>
    <property type="match status" value="1"/>
</dbReference>
<dbReference type="PANTHER" id="PTHR30441">
    <property type="entry name" value="DUF748 DOMAIN-CONTAINING PROTEIN"/>
    <property type="match status" value="1"/>
</dbReference>
<protein>
    <submittedName>
        <fullName evidence="2">Uncharacterized protein</fullName>
    </submittedName>
</protein>
<organism evidence="2 3">
    <name type="scientific">Geobacter pickeringii</name>
    <dbReference type="NCBI Taxonomy" id="345632"/>
    <lineage>
        <taxon>Bacteria</taxon>
        <taxon>Pseudomonadati</taxon>
        <taxon>Thermodesulfobacteriota</taxon>
        <taxon>Desulfuromonadia</taxon>
        <taxon>Geobacterales</taxon>
        <taxon>Geobacteraceae</taxon>
        <taxon>Geobacter</taxon>
    </lineage>
</organism>